<dbReference type="PANTHER" id="PTHR23513:SF6">
    <property type="entry name" value="MAJOR FACILITATOR SUPERFAMILY ASSOCIATED DOMAIN-CONTAINING PROTEIN"/>
    <property type="match status" value="1"/>
</dbReference>
<dbReference type="GO" id="GO:0005886">
    <property type="term" value="C:plasma membrane"/>
    <property type="evidence" value="ECO:0007669"/>
    <property type="project" value="UniProtKB-SubCell"/>
</dbReference>
<dbReference type="SUPFAM" id="SSF103473">
    <property type="entry name" value="MFS general substrate transporter"/>
    <property type="match status" value="1"/>
</dbReference>
<keyword evidence="4" id="KW-1133">Transmembrane helix</keyword>
<accession>A0A1S2W457</accession>
<protein>
    <submittedName>
        <fullName evidence="7">MFS transporter</fullName>
    </submittedName>
</protein>
<evidence type="ECO:0000256" key="4">
    <source>
        <dbReference type="ARBA" id="ARBA00022989"/>
    </source>
</evidence>
<dbReference type="InterPro" id="IPR011701">
    <property type="entry name" value="MFS"/>
</dbReference>
<evidence type="ECO:0000256" key="5">
    <source>
        <dbReference type="ARBA" id="ARBA00023136"/>
    </source>
</evidence>
<comment type="caution">
    <text evidence="7">The sequence shown here is derived from an EMBL/GenBank/DDBJ whole genome shotgun (WGS) entry which is preliminary data.</text>
</comment>
<evidence type="ECO:0000256" key="3">
    <source>
        <dbReference type="ARBA" id="ARBA00022692"/>
    </source>
</evidence>
<sequence length="420" mass="44308">MSMDECGETPLMRQREYRYWFLCDTSSQIGVVVGGFAFTLLGYTVTHNYVLSGLAGTLNSLVTAFMVIPGGIISDYHDRRRLIILSGAFAAALDAALALTLLAGRMSAPLLFVFVTANGALSGLFSNTTNVALPQVVGKNQLADATAANQSRDAVLQLAASPLAGLLYGVSAALPLAVACASRALQSVFGMALRCDLRPHPRNHGEDGGPAVLRDGLEGARWYARNGRARLILLLIVVQVMVLSMCGTVVVLYQQSLGTTSLMLGVIQTFQGVGMLLGGVIGMRLVRELAGRTVFVLTSLAFVTSFSLMSLTASPWILALLGFCASVPLIPLNSMIETYLMLLIPISLRGRVGAVNVLFMSVAQSVSSVAAGTLLHIVGYRGALLLPLAIMFVVSMMACSTPAIGGMPGLSRMDSLETLS</sequence>
<evidence type="ECO:0000256" key="2">
    <source>
        <dbReference type="ARBA" id="ARBA00022475"/>
    </source>
</evidence>
<reference evidence="7 8" key="1">
    <citation type="submission" date="2019-04" db="EMBL/GenBank/DDBJ databases">
        <title>Genome Announcement To Ensure Probiotic Safety of Bifidobacterium longum subsp infantis UBBI-01.</title>
        <authorList>
            <person name="Sulthana A."/>
            <person name="Lakshmi S.G."/>
            <person name="Madempudi R.S."/>
        </authorList>
    </citation>
    <scope>NUCLEOTIDE SEQUENCE [LARGE SCALE GENOMIC DNA]</scope>
    <source>
        <strain evidence="7 8">UBBI-01</strain>
    </source>
</reference>
<dbReference type="EMBL" id="SSWL01000001">
    <property type="protein sequence ID" value="THJ30507.1"/>
    <property type="molecule type" value="Genomic_DNA"/>
</dbReference>
<keyword evidence="5" id="KW-0472">Membrane</keyword>
<dbReference type="Pfam" id="PF07690">
    <property type="entry name" value="MFS_1"/>
    <property type="match status" value="1"/>
</dbReference>
<keyword evidence="2" id="KW-1003">Cell membrane</keyword>
<dbReference type="Gene3D" id="1.20.1250.20">
    <property type="entry name" value="MFS general substrate transporter like domains"/>
    <property type="match status" value="1"/>
</dbReference>
<gene>
    <name evidence="7" type="ORF">E6L38_00130</name>
</gene>
<name>A0A1S2W457_BIFLI</name>
<keyword evidence="3" id="KW-0812">Transmembrane</keyword>
<proteinExistence type="predicted"/>
<dbReference type="AlphaFoldDB" id="A0A1S2W457"/>
<dbReference type="InterPro" id="IPR020846">
    <property type="entry name" value="MFS_dom"/>
</dbReference>
<feature type="domain" description="Major facilitator superfamily (MFS) profile" evidence="6">
    <location>
        <begin position="225"/>
        <end position="420"/>
    </location>
</feature>
<organism evidence="7 8">
    <name type="scientific">Bifidobacterium longum subsp. infantis</name>
    <dbReference type="NCBI Taxonomy" id="1682"/>
    <lineage>
        <taxon>Bacteria</taxon>
        <taxon>Bacillati</taxon>
        <taxon>Actinomycetota</taxon>
        <taxon>Actinomycetes</taxon>
        <taxon>Bifidobacteriales</taxon>
        <taxon>Bifidobacteriaceae</taxon>
        <taxon>Bifidobacterium</taxon>
    </lineage>
</organism>
<dbReference type="InterPro" id="IPR036259">
    <property type="entry name" value="MFS_trans_sf"/>
</dbReference>
<dbReference type="PROSITE" id="PS50850">
    <property type="entry name" value="MFS"/>
    <property type="match status" value="1"/>
</dbReference>
<evidence type="ECO:0000259" key="6">
    <source>
        <dbReference type="PROSITE" id="PS50850"/>
    </source>
</evidence>
<evidence type="ECO:0000313" key="7">
    <source>
        <dbReference type="EMBL" id="THJ30507.1"/>
    </source>
</evidence>
<dbReference type="PANTHER" id="PTHR23513">
    <property type="entry name" value="INTEGRAL MEMBRANE EFFLUX PROTEIN-RELATED"/>
    <property type="match status" value="1"/>
</dbReference>
<dbReference type="Proteomes" id="UP000306697">
    <property type="component" value="Unassembled WGS sequence"/>
</dbReference>
<evidence type="ECO:0000256" key="1">
    <source>
        <dbReference type="ARBA" id="ARBA00004651"/>
    </source>
</evidence>
<comment type="subcellular location">
    <subcellularLocation>
        <location evidence="1">Cell membrane</location>
        <topology evidence="1">Multi-pass membrane protein</topology>
    </subcellularLocation>
</comment>
<dbReference type="RefSeq" id="WP_071477520.1">
    <property type="nucleotide sequence ID" value="NZ_JAXCVP010000051.1"/>
</dbReference>
<dbReference type="GO" id="GO:0022857">
    <property type="term" value="F:transmembrane transporter activity"/>
    <property type="evidence" value="ECO:0007669"/>
    <property type="project" value="InterPro"/>
</dbReference>
<dbReference type="CDD" id="cd06173">
    <property type="entry name" value="MFS_MefA_like"/>
    <property type="match status" value="1"/>
</dbReference>
<evidence type="ECO:0000313" key="8">
    <source>
        <dbReference type="Proteomes" id="UP000306697"/>
    </source>
</evidence>